<feature type="compositionally biased region" description="Basic and acidic residues" evidence="6">
    <location>
        <begin position="1"/>
        <end position="19"/>
    </location>
</feature>
<dbReference type="KEGG" id="ppai:E1956_29165"/>
<comment type="subcellular location">
    <subcellularLocation>
        <location evidence="1">Cell membrane</location>
        <topology evidence="1">Multi-pass membrane protein</topology>
    </subcellularLocation>
</comment>
<keyword evidence="2" id="KW-1003">Cell membrane</keyword>
<organism evidence="9 10">
    <name type="scientific">Paraburkholderia pallida</name>
    <dbReference type="NCBI Taxonomy" id="2547399"/>
    <lineage>
        <taxon>Bacteria</taxon>
        <taxon>Pseudomonadati</taxon>
        <taxon>Pseudomonadota</taxon>
        <taxon>Betaproteobacteria</taxon>
        <taxon>Burkholderiales</taxon>
        <taxon>Burkholderiaceae</taxon>
        <taxon>Paraburkholderia</taxon>
    </lineage>
</organism>
<dbReference type="PANTHER" id="PTHR34187:SF2">
    <property type="entry name" value="DUF202 DOMAIN-CONTAINING PROTEIN"/>
    <property type="match status" value="1"/>
</dbReference>
<evidence type="ECO:0000256" key="4">
    <source>
        <dbReference type="ARBA" id="ARBA00022989"/>
    </source>
</evidence>
<dbReference type="Pfam" id="PF02656">
    <property type="entry name" value="DUF202"/>
    <property type="match status" value="1"/>
</dbReference>
<dbReference type="PANTHER" id="PTHR34187">
    <property type="entry name" value="FGR18P"/>
    <property type="match status" value="1"/>
</dbReference>
<evidence type="ECO:0000313" key="9">
    <source>
        <dbReference type="EMBL" id="QBR01281.1"/>
    </source>
</evidence>
<evidence type="ECO:0000313" key="10">
    <source>
        <dbReference type="Proteomes" id="UP000295727"/>
    </source>
</evidence>
<dbReference type="EMBL" id="CP038150">
    <property type="protein sequence ID" value="QBR01281.1"/>
    <property type="molecule type" value="Genomic_DNA"/>
</dbReference>
<evidence type="ECO:0000256" key="3">
    <source>
        <dbReference type="ARBA" id="ARBA00022692"/>
    </source>
</evidence>
<accession>A0A4P7CYA6</accession>
<keyword evidence="5 7" id="KW-0472">Membrane</keyword>
<protein>
    <submittedName>
        <fullName evidence="9">DUF202 domain-containing protein</fullName>
    </submittedName>
</protein>
<reference evidence="9 10" key="1">
    <citation type="submission" date="2019-03" db="EMBL/GenBank/DDBJ databases">
        <title>Paraburkholderia sp. 7MH5, isolated from subtropical forest soil.</title>
        <authorList>
            <person name="Gao Z.-H."/>
            <person name="Qiu L.-H."/>
        </authorList>
    </citation>
    <scope>NUCLEOTIDE SEQUENCE [LARGE SCALE GENOMIC DNA]</scope>
    <source>
        <strain evidence="9 10">7MH5</strain>
    </source>
</reference>
<feature type="domain" description="DUF202" evidence="8">
    <location>
        <begin position="41"/>
        <end position="113"/>
    </location>
</feature>
<keyword evidence="10" id="KW-1185">Reference proteome</keyword>
<proteinExistence type="predicted"/>
<name>A0A4P7CYA6_9BURK</name>
<dbReference type="GO" id="GO:0005886">
    <property type="term" value="C:plasma membrane"/>
    <property type="evidence" value="ECO:0007669"/>
    <property type="project" value="UniProtKB-SubCell"/>
</dbReference>
<dbReference type="AlphaFoldDB" id="A0A4P7CYA6"/>
<evidence type="ECO:0000256" key="2">
    <source>
        <dbReference type="ARBA" id="ARBA00022475"/>
    </source>
</evidence>
<evidence type="ECO:0000256" key="1">
    <source>
        <dbReference type="ARBA" id="ARBA00004651"/>
    </source>
</evidence>
<evidence type="ECO:0000256" key="6">
    <source>
        <dbReference type="SAM" id="MobiDB-lite"/>
    </source>
</evidence>
<feature type="transmembrane region" description="Helical" evidence="7">
    <location>
        <begin position="50"/>
        <end position="68"/>
    </location>
</feature>
<sequence length="151" mass="16678">MHIESRFKCGTTHEEHDVTENGTPRSTNELAVDRTDLAAKRTLMAADRTLMAWVRTALSMISFGFTIYKVLQSFEAAGGQLSHPHSARTVGLFLIGMGTGSLVLGAIEYWRTLADLRDYRAGSVWRPTFVIALILAVSGAFLFVSVVERIM</sequence>
<dbReference type="Proteomes" id="UP000295727">
    <property type="component" value="Chromosome 3"/>
</dbReference>
<dbReference type="InterPro" id="IPR003807">
    <property type="entry name" value="DUF202"/>
</dbReference>
<gene>
    <name evidence="9" type="ORF">E1956_29165</name>
</gene>
<feature type="region of interest" description="Disordered" evidence="6">
    <location>
        <begin position="1"/>
        <end position="27"/>
    </location>
</feature>
<keyword evidence="4 7" id="KW-1133">Transmembrane helix</keyword>
<evidence type="ECO:0000256" key="5">
    <source>
        <dbReference type="ARBA" id="ARBA00023136"/>
    </source>
</evidence>
<dbReference type="InterPro" id="IPR052053">
    <property type="entry name" value="IM_YidH-like"/>
</dbReference>
<keyword evidence="3 7" id="KW-0812">Transmembrane</keyword>
<evidence type="ECO:0000256" key="7">
    <source>
        <dbReference type="SAM" id="Phobius"/>
    </source>
</evidence>
<dbReference type="OrthoDB" id="582337at2"/>
<feature type="transmembrane region" description="Helical" evidence="7">
    <location>
        <begin position="89"/>
        <end position="107"/>
    </location>
</feature>
<evidence type="ECO:0000259" key="8">
    <source>
        <dbReference type="Pfam" id="PF02656"/>
    </source>
</evidence>
<feature type="transmembrane region" description="Helical" evidence="7">
    <location>
        <begin position="127"/>
        <end position="147"/>
    </location>
</feature>